<reference evidence="2" key="1">
    <citation type="submission" date="2020-01" db="EMBL/GenBank/DDBJ databases">
        <title>Draft genome sequence of the Termite Coptotermes fromosanus.</title>
        <authorList>
            <person name="Itakura S."/>
            <person name="Yosikawa Y."/>
            <person name="Umezawa K."/>
        </authorList>
    </citation>
    <scope>NUCLEOTIDE SEQUENCE [LARGE SCALE GENOMIC DNA]</scope>
</reference>
<gene>
    <name evidence="1" type="ORF">Cfor_00129</name>
</gene>
<comment type="caution">
    <text evidence="1">The sequence shown here is derived from an EMBL/GenBank/DDBJ whole genome shotgun (WGS) entry which is preliminary data.</text>
</comment>
<dbReference type="Proteomes" id="UP000502823">
    <property type="component" value="Unassembled WGS sequence"/>
</dbReference>
<protein>
    <submittedName>
        <fullName evidence="1">Uncharacterized protein</fullName>
    </submittedName>
</protein>
<evidence type="ECO:0000313" key="1">
    <source>
        <dbReference type="EMBL" id="GFG39765.1"/>
    </source>
</evidence>
<proteinExistence type="predicted"/>
<organism evidence="1 2">
    <name type="scientific">Coptotermes formosanus</name>
    <name type="common">Formosan subterranean termite</name>
    <dbReference type="NCBI Taxonomy" id="36987"/>
    <lineage>
        <taxon>Eukaryota</taxon>
        <taxon>Metazoa</taxon>
        <taxon>Ecdysozoa</taxon>
        <taxon>Arthropoda</taxon>
        <taxon>Hexapoda</taxon>
        <taxon>Insecta</taxon>
        <taxon>Pterygota</taxon>
        <taxon>Neoptera</taxon>
        <taxon>Polyneoptera</taxon>
        <taxon>Dictyoptera</taxon>
        <taxon>Blattodea</taxon>
        <taxon>Blattoidea</taxon>
        <taxon>Termitoidae</taxon>
        <taxon>Rhinotermitidae</taxon>
        <taxon>Coptotermes</taxon>
    </lineage>
</organism>
<keyword evidence="2" id="KW-1185">Reference proteome</keyword>
<dbReference type="EMBL" id="BLKM01001080">
    <property type="protein sequence ID" value="GFG39765.1"/>
    <property type="molecule type" value="Genomic_DNA"/>
</dbReference>
<name>A0A6L2QA05_COPFO</name>
<dbReference type="InParanoid" id="A0A6L2QA05"/>
<accession>A0A6L2QA05</accession>
<evidence type="ECO:0000313" key="2">
    <source>
        <dbReference type="Proteomes" id="UP000502823"/>
    </source>
</evidence>
<sequence length="391" mass="43075">MYPDIVDYIPKSLLRFHIQIEGKRKDPSILNLQDSDTLNYASLNSGTMKFEKLLIDSLNAGCSMYVIQVSNPKAVIHCFARASRRGMLRANRKYLFLPVVKVGSNVSGSSNMKVENIFTMKEMDYMPDLVVATVTRNMNEPKANEVNADHLNRSCDNILTKSLTSCNTNNSIQRECTGSNSSKIVRIVSSEFKIELRTHRFTGVKRSKNLLLDVWIPGNDGYGGRFLKSAALFPDKTKDVKGKELTLVTWHYPPFIIMDFDAAPPVYDGIEFRVIREFMHYINSTFRQVFPSWNVLLPPVLAAVARTYANAESLCSTGTYANAESLSSTGTYANAESLSSTGTYANAESLSSTGTYANAESISSTGTYATAESLSSTGTYANAESLSSTGT</sequence>
<dbReference type="AlphaFoldDB" id="A0A6L2QA05"/>
<dbReference type="OrthoDB" id="8182981at2759"/>